<gene>
    <name evidence="26" type="ORF">EHV23_03590</name>
</gene>
<dbReference type="GO" id="GO:0008841">
    <property type="term" value="F:dihydrofolate synthase activity"/>
    <property type="evidence" value="ECO:0007669"/>
    <property type="project" value="UniProtKB-EC"/>
</dbReference>
<keyword evidence="27" id="KW-1185">Reference proteome</keyword>
<evidence type="ECO:0000256" key="1">
    <source>
        <dbReference type="ARBA" id="ARBA00001946"/>
    </source>
</evidence>
<keyword evidence="14" id="KW-0460">Magnesium</keyword>
<dbReference type="GO" id="GO:0046872">
    <property type="term" value="F:metal ion binding"/>
    <property type="evidence" value="ECO:0007669"/>
    <property type="project" value="UniProtKB-KW"/>
</dbReference>
<dbReference type="InterPro" id="IPR036615">
    <property type="entry name" value="Mur_ligase_C_dom_sf"/>
</dbReference>
<evidence type="ECO:0000256" key="9">
    <source>
        <dbReference type="ARBA" id="ARBA00019357"/>
    </source>
</evidence>
<reference evidence="26 27" key="1">
    <citation type="submission" date="2018-11" db="EMBL/GenBank/DDBJ databases">
        <title>Genome sequencing of Lautropia sp. KCOM 2505 (= ChDC F240).</title>
        <authorList>
            <person name="Kook J.-K."/>
            <person name="Park S.-N."/>
            <person name="Lim Y.K."/>
        </authorList>
    </citation>
    <scope>NUCLEOTIDE SEQUENCE [LARGE SCALE GENOMIC DNA]</scope>
    <source>
        <strain evidence="26 27">KCOM 2505</strain>
    </source>
</reference>
<evidence type="ECO:0000256" key="19">
    <source>
        <dbReference type="ARBA" id="ARBA00047493"/>
    </source>
</evidence>
<dbReference type="GO" id="GO:0005524">
    <property type="term" value="F:ATP binding"/>
    <property type="evidence" value="ECO:0007669"/>
    <property type="project" value="UniProtKB-KW"/>
</dbReference>
<comment type="catalytic activity">
    <reaction evidence="22">
        <text>7,8-dihydropteroate + L-glutamate + ATP = 7,8-dihydrofolate + ADP + phosphate + H(+)</text>
        <dbReference type="Rhea" id="RHEA:23584"/>
        <dbReference type="ChEBI" id="CHEBI:15378"/>
        <dbReference type="ChEBI" id="CHEBI:17839"/>
        <dbReference type="ChEBI" id="CHEBI:29985"/>
        <dbReference type="ChEBI" id="CHEBI:30616"/>
        <dbReference type="ChEBI" id="CHEBI:43474"/>
        <dbReference type="ChEBI" id="CHEBI:57451"/>
        <dbReference type="ChEBI" id="CHEBI:456216"/>
        <dbReference type="EC" id="6.3.2.12"/>
    </reaction>
</comment>
<evidence type="ECO:0000256" key="4">
    <source>
        <dbReference type="ARBA" id="ARBA00005150"/>
    </source>
</evidence>
<evidence type="ECO:0000256" key="16">
    <source>
        <dbReference type="ARBA" id="ARBA00030048"/>
    </source>
</evidence>
<dbReference type="Gene3D" id="3.90.190.20">
    <property type="entry name" value="Mur ligase, C-terminal domain"/>
    <property type="match status" value="1"/>
</dbReference>
<proteinExistence type="inferred from homology"/>
<dbReference type="GO" id="GO:0004326">
    <property type="term" value="F:tetrahydrofolylpolyglutamate synthase activity"/>
    <property type="evidence" value="ECO:0007669"/>
    <property type="project" value="UniProtKB-EC"/>
</dbReference>
<evidence type="ECO:0000256" key="20">
    <source>
        <dbReference type="ARBA" id="ARBA00047808"/>
    </source>
</evidence>
<keyword evidence="12 23" id="KW-0547">Nucleotide-binding</keyword>
<dbReference type="OrthoDB" id="9809356at2"/>
<keyword evidence="11" id="KW-0479">Metal-binding</keyword>
<comment type="catalytic activity">
    <reaction evidence="19">
        <text>(6S)-5,6,7,8-tetrahydrofolyl-(gamma-L-Glu)(n) + L-glutamate + ATP = (6S)-5,6,7,8-tetrahydrofolyl-(gamma-L-Glu)(n+1) + ADP + phosphate + H(+)</text>
        <dbReference type="Rhea" id="RHEA:10580"/>
        <dbReference type="Rhea" id="RHEA-COMP:14738"/>
        <dbReference type="Rhea" id="RHEA-COMP:14740"/>
        <dbReference type="ChEBI" id="CHEBI:15378"/>
        <dbReference type="ChEBI" id="CHEBI:29985"/>
        <dbReference type="ChEBI" id="CHEBI:30616"/>
        <dbReference type="ChEBI" id="CHEBI:43474"/>
        <dbReference type="ChEBI" id="CHEBI:141005"/>
        <dbReference type="ChEBI" id="CHEBI:456216"/>
        <dbReference type="EC" id="6.3.2.17"/>
    </reaction>
</comment>
<comment type="catalytic activity">
    <reaction evidence="21">
        <text>(6R)-5,10-methylenetetrahydrofolyl-(gamma-L-Glu)(n) + L-glutamate + ATP = (6R)-5,10-methylenetetrahydrofolyl-(gamma-L-Glu)(n+1) + ADP + phosphate + H(+)</text>
        <dbReference type="Rhea" id="RHEA:51912"/>
        <dbReference type="Rhea" id="RHEA-COMP:13257"/>
        <dbReference type="Rhea" id="RHEA-COMP:13258"/>
        <dbReference type="ChEBI" id="CHEBI:15378"/>
        <dbReference type="ChEBI" id="CHEBI:29985"/>
        <dbReference type="ChEBI" id="CHEBI:30616"/>
        <dbReference type="ChEBI" id="CHEBI:43474"/>
        <dbReference type="ChEBI" id="CHEBI:136572"/>
        <dbReference type="ChEBI" id="CHEBI:456216"/>
        <dbReference type="EC" id="6.3.2.17"/>
    </reaction>
</comment>
<evidence type="ECO:0000256" key="17">
    <source>
        <dbReference type="ARBA" id="ARBA00030592"/>
    </source>
</evidence>
<evidence type="ECO:0000256" key="10">
    <source>
        <dbReference type="ARBA" id="ARBA00022598"/>
    </source>
</evidence>
<comment type="caution">
    <text evidence="26">The sequence shown here is derived from an EMBL/GenBank/DDBJ whole genome shotgun (WGS) entry which is preliminary data.</text>
</comment>
<dbReference type="Pfam" id="PF02875">
    <property type="entry name" value="Mur_ligase_C"/>
    <property type="match status" value="1"/>
</dbReference>
<dbReference type="NCBIfam" id="NF008101">
    <property type="entry name" value="PRK10846.1"/>
    <property type="match status" value="1"/>
</dbReference>
<evidence type="ECO:0000256" key="22">
    <source>
        <dbReference type="ARBA" id="ARBA00049161"/>
    </source>
</evidence>
<dbReference type="InterPro" id="IPR013221">
    <property type="entry name" value="Mur_ligase_cen"/>
</dbReference>
<dbReference type="Proteomes" id="UP000270261">
    <property type="component" value="Unassembled WGS sequence"/>
</dbReference>
<dbReference type="InterPro" id="IPR004101">
    <property type="entry name" value="Mur_ligase_C"/>
</dbReference>
<evidence type="ECO:0000256" key="23">
    <source>
        <dbReference type="PIRNR" id="PIRNR001563"/>
    </source>
</evidence>
<dbReference type="FunFam" id="3.40.1190.10:FF:000004">
    <property type="entry name" value="Dihydrofolate synthase/folylpolyglutamate synthase"/>
    <property type="match status" value="1"/>
</dbReference>
<evidence type="ECO:0000256" key="11">
    <source>
        <dbReference type="ARBA" id="ARBA00022723"/>
    </source>
</evidence>
<dbReference type="NCBIfam" id="TIGR01499">
    <property type="entry name" value="folC"/>
    <property type="match status" value="1"/>
</dbReference>
<dbReference type="InterPro" id="IPR001645">
    <property type="entry name" value="Folylpolyglutamate_synth"/>
</dbReference>
<organism evidence="26 27">
    <name type="scientific">Lautropia dentalis</name>
    <dbReference type="NCBI Taxonomy" id="2490857"/>
    <lineage>
        <taxon>Bacteria</taxon>
        <taxon>Pseudomonadati</taxon>
        <taxon>Pseudomonadota</taxon>
        <taxon>Betaproteobacteria</taxon>
        <taxon>Burkholderiales</taxon>
        <taxon>Burkholderiaceae</taxon>
        <taxon>Lautropia</taxon>
    </lineage>
</organism>
<dbReference type="InterPro" id="IPR036565">
    <property type="entry name" value="Mur-like_cat_sf"/>
</dbReference>
<evidence type="ECO:0000256" key="18">
    <source>
        <dbReference type="ARBA" id="ARBA00032510"/>
    </source>
</evidence>
<dbReference type="UniPathway" id="UPA00077">
    <property type="reaction ID" value="UER00157"/>
</dbReference>
<sequence length="454" mass="49454">MPAFTLPTTLDAWLSLLETRHVRPIDLGLERVGQVWRRLGVSLPGVKFVVGGTNGKGSTCAMLEAILLAAGYRVGCHTSPHLIRFNERIRINGEELSDEALLPLFERVELARGDVSLSYFEFTTLVMLLAFSGQLLDALVMEIGLGGRLDAVNLVDADCAIVTSVDIDHADWLGDNREAIGLEKAHIFRAGKPAICSDPHPPKSLIRHAETIGADLWLLGRDYNYAGDRQQWSWSGRGARRSGLAYPALRGMNQLLNASGALAALQAVRPQLPVGAQDIRRGLALVDIPGRFQVMPGQPTIILDVGHNPHAAGHLVANLGNMAYHPETYAVFGMMADKDIDGVIAHLRNHVDHWICCDLPGPRGASAQMLEDCLHAAGITDLKDPKKGINRTVVCSTTPDEGLRLARRQADLNDRILVFGSFVTVAQALPAVREQLQEPPQAFHDATQEISRPH</sequence>
<comment type="function">
    <text evidence="2">Functions in two distinct reactions of the de novo folate biosynthetic pathway. Catalyzes the addition of a glutamate residue to dihydropteroate (7,8-dihydropteroate or H2Pte) to form dihydrofolate (7,8-dihydrofolate monoglutamate or H2Pte-Glu). Also catalyzes successive additions of L-glutamate to tetrahydrofolate or 10-formyltetrahydrofolate or 5,10-methylenetetrahydrofolate, leading to folylpolyglutamate derivatives.</text>
</comment>
<dbReference type="Gene3D" id="3.40.1190.10">
    <property type="entry name" value="Mur-like, catalytic domain"/>
    <property type="match status" value="1"/>
</dbReference>
<comment type="subunit">
    <text evidence="6">Monomer.</text>
</comment>
<comment type="similarity">
    <text evidence="5 23">Belongs to the folylpolyglutamate synthase family.</text>
</comment>
<protein>
    <recommendedName>
        <fullName evidence="9">Dihydrofolate synthase/folylpolyglutamate synthase</fullName>
        <ecNumber evidence="7">6.3.2.12</ecNumber>
        <ecNumber evidence="8">6.3.2.17</ecNumber>
    </recommendedName>
    <alternativeName>
        <fullName evidence="18">Folylpoly-gamma-glutamate synthetase-dihydrofolate synthetase</fullName>
    </alternativeName>
    <alternativeName>
        <fullName evidence="16">Folylpolyglutamate synthetase</fullName>
    </alternativeName>
    <alternativeName>
        <fullName evidence="17">Tetrahydrofolylpolyglutamate synthase</fullName>
    </alternativeName>
</protein>
<evidence type="ECO:0000256" key="14">
    <source>
        <dbReference type="ARBA" id="ARBA00022842"/>
    </source>
</evidence>
<dbReference type="EC" id="6.3.2.17" evidence="8"/>
<keyword evidence="13 23" id="KW-0067">ATP-binding</keyword>
<evidence type="ECO:0000256" key="8">
    <source>
        <dbReference type="ARBA" id="ARBA00013025"/>
    </source>
</evidence>
<comment type="pathway">
    <text evidence="3">Cofactor biosynthesis; tetrahydrofolate biosynthesis; 7,8-dihydrofolate from 2-amino-4-hydroxy-6-hydroxymethyl-7,8-dihydropteridine diphosphate and 4-aminobenzoate: step 2/2.</text>
</comment>
<keyword evidence="15" id="KW-0289">Folate biosynthesis</keyword>
<dbReference type="PANTHER" id="PTHR11136">
    <property type="entry name" value="FOLYLPOLYGLUTAMATE SYNTHASE-RELATED"/>
    <property type="match status" value="1"/>
</dbReference>
<evidence type="ECO:0000256" key="7">
    <source>
        <dbReference type="ARBA" id="ARBA00013023"/>
    </source>
</evidence>
<comment type="cofactor">
    <cofactor evidence="1">
        <name>Mg(2+)</name>
        <dbReference type="ChEBI" id="CHEBI:18420"/>
    </cofactor>
</comment>
<evidence type="ECO:0000259" key="25">
    <source>
        <dbReference type="Pfam" id="PF08245"/>
    </source>
</evidence>
<dbReference type="SUPFAM" id="SSF53244">
    <property type="entry name" value="MurD-like peptide ligases, peptide-binding domain"/>
    <property type="match status" value="1"/>
</dbReference>
<dbReference type="GO" id="GO:0046656">
    <property type="term" value="P:folic acid biosynthetic process"/>
    <property type="evidence" value="ECO:0007669"/>
    <property type="project" value="UniProtKB-KW"/>
</dbReference>
<evidence type="ECO:0000256" key="6">
    <source>
        <dbReference type="ARBA" id="ARBA00011245"/>
    </source>
</evidence>
<dbReference type="EMBL" id="RRUE01000001">
    <property type="protein sequence ID" value="RRN45321.1"/>
    <property type="molecule type" value="Genomic_DNA"/>
</dbReference>
<evidence type="ECO:0000256" key="2">
    <source>
        <dbReference type="ARBA" id="ARBA00002714"/>
    </source>
</evidence>
<comment type="catalytic activity">
    <reaction evidence="20">
        <text>10-formyltetrahydrofolyl-(gamma-L-Glu)(n) + L-glutamate + ATP = 10-formyltetrahydrofolyl-(gamma-L-Glu)(n+1) + ADP + phosphate + H(+)</text>
        <dbReference type="Rhea" id="RHEA:51904"/>
        <dbReference type="Rhea" id="RHEA-COMP:13088"/>
        <dbReference type="Rhea" id="RHEA-COMP:14300"/>
        <dbReference type="ChEBI" id="CHEBI:15378"/>
        <dbReference type="ChEBI" id="CHEBI:29985"/>
        <dbReference type="ChEBI" id="CHEBI:30616"/>
        <dbReference type="ChEBI" id="CHEBI:43474"/>
        <dbReference type="ChEBI" id="CHEBI:134413"/>
        <dbReference type="ChEBI" id="CHEBI:456216"/>
        <dbReference type="EC" id="6.3.2.17"/>
    </reaction>
</comment>
<evidence type="ECO:0000256" key="12">
    <source>
        <dbReference type="ARBA" id="ARBA00022741"/>
    </source>
</evidence>
<dbReference type="EC" id="6.3.2.12" evidence="7"/>
<dbReference type="GO" id="GO:0005737">
    <property type="term" value="C:cytoplasm"/>
    <property type="evidence" value="ECO:0007669"/>
    <property type="project" value="TreeGrafter"/>
</dbReference>
<name>A0A426FRR0_9BURK</name>
<feature type="domain" description="Mur ligase C-terminal" evidence="24">
    <location>
        <begin position="290"/>
        <end position="422"/>
    </location>
</feature>
<dbReference type="AlphaFoldDB" id="A0A426FRR0"/>
<evidence type="ECO:0000256" key="21">
    <source>
        <dbReference type="ARBA" id="ARBA00049035"/>
    </source>
</evidence>
<feature type="domain" description="Mur ligase central" evidence="25">
    <location>
        <begin position="50"/>
        <end position="221"/>
    </location>
</feature>
<evidence type="ECO:0000313" key="26">
    <source>
        <dbReference type="EMBL" id="RRN45321.1"/>
    </source>
</evidence>
<dbReference type="RefSeq" id="WP_125094749.1">
    <property type="nucleotide sequence ID" value="NZ_RRUE01000001.1"/>
</dbReference>
<dbReference type="Pfam" id="PF08245">
    <property type="entry name" value="Mur_ligase_M"/>
    <property type="match status" value="1"/>
</dbReference>
<evidence type="ECO:0000313" key="27">
    <source>
        <dbReference type="Proteomes" id="UP000270261"/>
    </source>
</evidence>
<evidence type="ECO:0000256" key="5">
    <source>
        <dbReference type="ARBA" id="ARBA00008276"/>
    </source>
</evidence>
<evidence type="ECO:0000256" key="13">
    <source>
        <dbReference type="ARBA" id="ARBA00022840"/>
    </source>
</evidence>
<keyword evidence="10 23" id="KW-0436">Ligase</keyword>
<evidence type="ECO:0000256" key="15">
    <source>
        <dbReference type="ARBA" id="ARBA00022909"/>
    </source>
</evidence>
<dbReference type="PANTHER" id="PTHR11136:SF0">
    <property type="entry name" value="DIHYDROFOLATE SYNTHETASE-RELATED"/>
    <property type="match status" value="1"/>
</dbReference>
<comment type="pathway">
    <text evidence="4">Cofactor biosynthesis; tetrahydrofolylpolyglutamate biosynthesis.</text>
</comment>
<dbReference type="PIRSF" id="PIRSF001563">
    <property type="entry name" value="Folylpolyglu_synth"/>
    <property type="match status" value="1"/>
</dbReference>
<evidence type="ECO:0000259" key="24">
    <source>
        <dbReference type="Pfam" id="PF02875"/>
    </source>
</evidence>
<evidence type="ECO:0000256" key="3">
    <source>
        <dbReference type="ARBA" id="ARBA00004799"/>
    </source>
</evidence>
<dbReference type="GO" id="GO:0046654">
    <property type="term" value="P:tetrahydrofolate biosynthetic process"/>
    <property type="evidence" value="ECO:0007669"/>
    <property type="project" value="UniProtKB-UniPathway"/>
</dbReference>
<accession>A0A426FRR0</accession>
<dbReference type="SUPFAM" id="SSF53623">
    <property type="entry name" value="MurD-like peptide ligases, catalytic domain"/>
    <property type="match status" value="1"/>
</dbReference>